<evidence type="ECO:0000313" key="9">
    <source>
        <dbReference type="Proteomes" id="UP001054252"/>
    </source>
</evidence>
<dbReference type="PROSITE" id="PS51257">
    <property type="entry name" value="PROKAR_LIPOPROTEIN"/>
    <property type="match status" value="1"/>
</dbReference>
<keyword evidence="5" id="KW-0521">NADP</keyword>
<evidence type="ECO:0000256" key="7">
    <source>
        <dbReference type="RuleBase" id="RU361177"/>
    </source>
</evidence>
<keyword evidence="4 7" id="KW-0274">FAD</keyword>
<dbReference type="EC" id="1.-.-.-" evidence="7"/>
<dbReference type="SUPFAM" id="SSF51905">
    <property type="entry name" value="FAD/NAD(P)-binding domain"/>
    <property type="match status" value="2"/>
</dbReference>
<evidence type="ECO:0000256" key="1">
    <source>
        <dbReference type="ARBA" id="ARBA00001974"/>
    </source>
</evidence>
<dbReference type="GO" id="GO:0004499">
    <property type="term" value="F:N,N-dimethylaniline monooxygenase activity"/>
    <property type="evidence" value="ECO:0007669"/>
    <property type="project" value="InterPro"/>
</dbReference>
<keyword evidence="6 7" id="KW-0560">Oxidoreductase</keyword>
<dbReference type="EMBL" id="BPVZ01000025">
    <property type="protein sequence ID" value="GKV06737.1"/>
    <property type="molecule type" value="Genomic_DNA"/>
</dbReference>
<dbReference type="FunFam" id="3.50.50.60:FF:000167">
    <property type="entry name" value="Flavin-containing monooxygenase"/>
    <property type="match status" value="1"/>
</dbReference>
<comment type="cofactor">
    <cofactor evidence="1 7">
        <name>FAD</name>
        <dbReference type="ChEBI" id="CHEBI:57692"/>
    </cofactor>
</comment>
<accession>A0AAV5IY20</accession>
<dbReference type="InterPro" id="IPR036188">
    <property type="entry name" value="FAD/NAD-bd_sf"/>
</dbReference>
<keyword evidence="9" id="KW-1185">Reference proteome</keyword>
<dbReference type="Pfam" id="PF00743">
    <property type="entry name" value="FMO-like"/>
    <property type="match status" value="1"/>
</dbReference>
<dbReference type="InterPro" id="IPR000960">
    <property type="entry name" value="Flavin_mOase"/>
</dbReference>
<sequence length="519" mass="59317">MEKRVGIIGAGASGLLACKYTLERGFNPIVFEAEECIGGVWVHTLKSTKLQSTRQAYQFSDFPWPSSVQEKYPNHKQVREYFDSYAQHFGLYRHIRFNTKVTCIDYVGESYEEMESWHMWGGTGKPFGSKGKWHVSVEDNKNGSTEVHKVDIVILCIGKFSGLPYIPEFPPNQGPEVFKGKVIHSMDYSAMDNQSASNLIKGKKITIIGSKKSAIDLSVECATLNGVQYPCTIIQRTAHWFIPTNYFWGVNFGYLYGNRFSEFLVHKPGETFLSSLLASLLSPLRWGISKFVESYVRWKLPLEKYGMVPEHSFLQALSSCQLGILPENFYDKVEEGSIVLKKSQSFKFCRDGVIIDREDEPLETDVVILATGYSGDLKLKNMFKSPYFQKCIMGKPDSIVPLYRQIIHPRIPQLAVIGYSETLSNLSASEMRCQWLAHFLDGNIELPSIREMEKDVMLWKKHLKQCSGRYFSRLCVGVINIWYNDQLCKDMGRKTRRKKGFFAELFQPYGPTDYADLSS</sequence>
<dbReference type="Proteomes" id="UP001054252">
    <property type="component" value="Unassembled WGS sequence"/>
</dbReference>
<dbReference type="InterPro" id="IPR020946">
    <property type="entry name" value="Flavin_mOase-like"/>
</dbReference>
<dbReference type="InterPro" id="IPR050346">
    <property type="entry name" value="FMO-like"/>
</dbReference>
<evidence type="ECO:0000256" key="4">
    <source>
        <dbReference type="ARBA" id="ARBA00022827"/>
    </source>
</evidence>
<comment type="similarity">
    <text evidence="2 7">Belongs to the FMO family.</text>
</comment>
<comment type="caution">
    <text evidence="8">The sequence shown here is derived from an EMBL/GenBank/DDBJ whole genome shotgun (WGS) entry which is preliminary data.</text>
</comment>
<dbReference type="FunFam" id="3.50.50.60:FF:000169">
    <property type="entry name" value="Flavin-containing monooxygenase"/>
    <property type="match status" value="1"/>
</dbReference>
<dbReference type="PIRSF" id="PIRSF000332">
    <property type="entry name" value="FMO"/>
    <property type="match status" value="1"/>
</dbReference>
<evidence type="ECO:0000313" key="8">
    <source>
        <dbReference type="EMBL" id="GKV06737.1"/>
    </source>
</evidence>
<organism evidence="8 9">
    <name type="scientific">Rubroshorea leprosula</name>
    <dbReference type="NCBI Taxonomy" id="152421"/>
    <lineage>
        <taxon>Eukaryota</taxon>
        <taxon>Viridiplantae</taxon>
        <taxon>Streptophyta</taxon>
        <taxon>Embryophyta</taxon>
        <taxon>Tracheophyta</taxon>
        <taxon>Spermatophyta</taxon>
        <taxon>Magnoliopsida</taxon>
        <taxon>eudicotyledons</taxon>
        <taxon>Gunneridae</taxon>
        <taxon>Pentapetalae</taxon>
        <taxon>rosids</taxon>
        <taxon>malvids</taxon>
        <taxon>Malvales</taxon>
        <taxon>Dipterocarpaceae</taxon>
        <taxon>Rubroshorea</taxon>
    </lineage>
</organism>
<evidence type="ECO:0000256" key="6">
    <source>
        <dbReference type="ARBA" id="ARBA00023002"/>
    </source>
</evidence>
<dbReference type="AlphaFoldDB" id="A0AAV5IY20"/>
<dbReference type="GO" id="GO:0050660">
    <property type="term" value="F:flavin adenine dinucleotide binding"/>
    <property type="evidence" value="ECO:0007669"/>
    <property type="project" value="InterPro"/>
</dbReference>
<reference evidence="8 9" key="1">
    <citation type="journal article" date="2021" name="Commun. Biol.">
        <title>The genome of Shorea leprosula (Dipterocarpaceae) highlights the ecological relevance of drought in aseasonal tropical rainforests.</title>
        <authorList>
            <person name="Ng K.K.S."/>
            <person name="Kobayashi M.J."/>
            <person name="Fawcett J.A."/>
            <person name="Hatakeyama M."/>
            <person name="Paape T."/>
            <person name="Ng C.H."/>
            <person name="Ang C.C."/>
            <person name="Tnah L.H."/>
            <person name="Lee C.T."/>
            <person name="Nishiyama T."/>
            <person name="Sese J."/>
            <person name="O'Brien M.J."/>
            <person name="Copetti D."/>
            <person name="Mohd Noor M.I."/>
            <person name="Ong R.C."/>
            <person name="Putra M."/>
            <person name="Sireger I.Z."/>
            <person name="Indrioko S."/>
            <person name="Kosugi Y."/>
            <person name="Izuno A."/>
            <person name="Isagi Y."/>
            <person name="Lee S.L."/>
            <person name="Shimizu K.K."/>
        </authorList>
    </citation>
    <scope>NUCLEOTIDE SEQUENCE [LARGE SCALE GENOMIC DNA]</scope>
    <source>
        <strain evidence="8">214</strain>
    </source>
</reference>
<evidence type="ECO:0000256" key="3">
    <source>
        <dbReference type="ARBA" id="ARBA00022630"/>
    </source>
</evidence>
<name>A0AAV5IY20_9ROSI</name>
<gene>
    <name evidence="8" type="ORF">SLEP1_g18587</name>
</gene>
<keyword evidence="7" id="KW-0503">Monooxygenase</keyword>
<proteinExistence type="inferred from homology"/>
<evidence type="ECO:0000256" key="5">
    <source>
        <dbReference type="ARBA" id="ARBA00022857"/>
    </source>
</evidence>
<dbReference type="Gene3D" id="3.50.50.60">
    <property type="entry name" value="FAD/NAD(P)-binding domain"/>
    <property type="match status" value="2"/>
</dbReference>
<protein>
    <recommendedName>
        <fullName evidence="7">Flavin-containing monooxygenase</fullName>
        <ecNumber evidence="7">1.-.-.-</ecNumber>
    </recommendedName>
</protein>
<dbReference type="PANTHER" id="PTHR23023">
    <property type="entry name" value="DIMETHYLANILINE MONOOXYGENASE"/>
    <property type="match status" value="1"/>
</dbReference>
<evidence type="ECO:0000256" key="2">
    <source>
        <dbReference type="ARBA" id="ARBA00009183"/>
    </source>
</evidence>
<dbReference type="GO" id="GO:0050661">
    <property type="term" value="F:NADP binding"/>
    <property type="evidence" value="ECO:0007669"/>
    <property type="project" value="InterPro"/>
</dbReference>
<keyword evidence="3 7" id="KW-0285">Flavoprotein</keyword>